<sequence>MKKYHFITFLSIIGLFLLQSCSTNYLTHIASTSDLRQNNKGTFIYENDTLKVFYRFFGLDGPLQTRIVNKLQSPLLVDLQQSSFVFNGKAYSFLGNEITTNNYLPAQEIRILAGQHYDSEGLHLVDFVPLAYNPDSLKGDFVMGTKGQQIKAKTVSFDTASTPLLLQNYISYKVEGINTEYVDQMQSFYIQKIAQIKNVKLADLQAVAAAQSNVFMIRKTKSNKYISTIGIGLISSGLSIGFGVGGVAF</sequence>
<keyword evidence="2" id="KW-0732">Signal</keyword>
<evidence type="ECO:0008006" key="5">
    <source>
        <dbReference type="Google" id="ProtNLM"/>
    </source>
</evidence>
<name>A0A8T4HA38_9SPHI</name>
<feature type="signal peptide" evidence="2">
    <location>
        <begin position="1"/>
        <end position="25"/>
    </location>
</feature>
<dbReference type="EMBL" id="JAGKSB010000006">
    <property type="protein sequence ID" value="MBP3943293.1"/>
    <property type="molecule type" value="Genomic_DNA"/>
</dbReference>
<dbReference type="PROSITE" id="PS51257">
    <property type="entry name" value="PROKAR_LIPOPROTEIN"/>
    <property type="match status" value="1"/>
</dbReference>
<dbReference type="Proteomes" id="UP000679691">
    <property type="component" value="Unassembled WGS sequence"/>
</dbReference>
<gene>
    <name evidence="3" type="ORF">J5U18_06915</name>
</gene>
<keyword evidence="1" id="KW-1133">Transmembrane helix</keyword>
<proteinExistence type="predicted"/>
<organism evidence="3 4">
    <name type="scientific">Rhinopithecimicrobium faecis</name>
    <dbReference type="NCBI Taxonomy" id="2820698"/>
    <lineage>
        <taxon>Bacteria</taxon>
        <taxon>Pseudomonadati</taxon>
        <taxon>Bacteroidota</taxon>
        <taxon>Sphingobacteriia</taxon>
        <taxon>Sphingobacteriales</taxon>
        <taxon>Sphingobacteriaceae</taxon>
        <taxon>Rhinopithecimicrobium</taxon>
    </lineage>
</organism>
<evidence type="ECO:0000313" key="3">
    <source>
        <dbReference type="EMBL" id="MBP3943293.1"/>
    </source>
</evidence>
<accession>A0A8T4HA38</accession>
<feature type="chain" id="PRO_5035876294" description="Lipoprotein" evidence="2">
    <location>
        <begin position="26"/>
        <end position="249"/>
    </location>
</feature>
<evidence type="ECO:0000256" key="2">
    <source>
        <dbReference type="SAM" id="SignalP"/>
    </source>
</evidence>
<evidence type="ECO:0000313" key="4">
    <source>
        <dbReference type="Proteomes" id="UP000679691"/>
    </source>
</evidence>
<reference evidence="3" key="1">
    <citation type="submission" date="2021-03" db="EMBL/GenBank/DDBJ databases">
        <authorList>
            <person name="Lu T."/>
            <person name="Wang Q."/>
            <person name="Han X."/>
        </authorList>
    </citation>
    <scope>NUCLEOTIDE SEQUENCE</scope>
    <source>
        <strain evidence="3">WQ 2009</strain>
    </source>
</reference>
<evidence type="ECO:0000256" key="1">
    <source>
        <dbReference type="SAM" id="Phobius"/>
    </source>
</evidence>
<comment type="caution">
    <text evidence="3">The sequence shown here is derived from an EMBL/GenBank/DDBJ whole genome shotgun (WGS) entry which is preliminary data.</text>
</comment>
<dbReference type="RefSeq" id="WP_353546784.1">
    <property type="nucleotide sequence ID" value="NZ_JAGKSB010000006.1"/>
</dbReference>
<dbReference type="AlphaFoldDB" id="A0A8T4HA38"/>
<keyword evidence="1" id="KW-0472">Membrane</keyword>
<feature type="transmembrane region" description="Helical" evidence="1">
    <location>
        <begin position="225"/>
        <end position="248"/>
    </location>
</feature>
<protein>
    <recommendedName>
        <fullName evidence="5">Lipoprotein</fullName>
    </recommendedName>
</protein>
<keyword evidence="4" id="KW-1185">Reference proteome</keyword>
<keyword evidence="1" id="KW-0812">Transmembrane</keyword>